<comment type="caution">
    <text evidence="2">The sequence shown here is derived from an EMBL/GenBank/DDBJ whole genome shotgun (WGS) entry which is preliminary data.</text>
</comment>
<dbReference type="GO" id="GO:0070086">
    <property type="term" value="P:ubiquitin-dependent endocytosis"/>
    <property type="evidence" value="ECO:0007669"/>
    <property type="project" value="TreeGrafter"/>
</dbReference>
<keyword evidence="3" id="KW-1185">Reference proteome</keyword>
<gene>
    <name evidence="2" type="ORF">BGW36DRAFT_403542</name>
</gene>
<dbReference type="RefSeq" id="XP_046076082.1">
    <property type="nucleotide sequence ID" value="XM_046218901.1"/>
</dbReference>
<dbReference type="Proteomes" id="UP001201262">
    <property type="component" value="Unassembled WGS sequence"/>
</dbReference>
<dbReference type="GeneID" id="70249188"/>
<evidence type="ECO:0008006" key="4">
    <source>
        <dbReference type="Google" id="ProtNLM"/>
    </source>
</evidence>
<proteinExistence type="inferred from homology"/>
<reference evidence="2" key="1">
    <citation type="submission" date="2021-12" db="EMBL/GenBank/DDBJ databases">
        <title>Convergent genome expansion in fungi linked to evolution of root-endophyte symbiosis.</title>
        <authorList>
            <consortium name="DOE Joint Genome Institute"/>
            <person name="Ke Y.-H."/>
            <person name="Bonito G."/>
            <person name="Liao H.-L."/>
            <person name="Looney B."/>
            <person name="Rojas-Flechas A."/>
            <person name="Nash J."/>
            <person name="Hameed K."/>
            <person name="Schadt C."/>
            <person name="Martin F."/>
            <person name="Crous P.W."/>
            <person name="Miettinen O."/>
            <person name="Magnuson J.K."/>
            <person name="Labbe J."/>
            <person name="Jacobson D."/>
            <person name="Doktycz M.J."/>
            <person name="Veneault-Fourrey C."/>
            <person name="Kuo A."/>
            <person name="Mondo S."/>
            <person name="Calhoun S."/>
            <person name="Riley R."/>
            <person name="Ohm R."/>
            <person name="LaButti K."/>
            <person name="Andreopoulos B."/>
            <person name="Pangilinan J."/>
            <person name="Nolan M."/>
            <person name="Tritt A."/>
            <person name="Clum A."/>
            <person name="Lipzen A."/>
            <person name="Daum C."/>
            <person name="Barry K."/>
            <person name="Grigoriev I.V."/>
            <person name="Vilgalys R."/>
        </authorList>
    </citation>
    <scope>NUCLEOTIDE SEQUENCE</scope>
    <source>
        <strain evidence="2">PMI_201</strain>
    </source>
</reference>
<dbReference type="GO" id="GO:0031625">
    <property type="term" value="F:ubiquitin protein ligase binding"/>
    <property type="evidence" value="ECO:0007669"/>
    <property type="project" value="TreeGrafter"/>
</dbReference>
<dbReference type="PANTHER" id="PTHR11188:SF17">
    <property type="entry name" value="FI21816P1"/>
    <property type="match status" value="1"/>
</dbReference>
<accession>A0AAD4KYN8</accession>
<dbReference type="InterPro" id="IPR050357">
    <property type="entry name" value="Arrestin_domain-protein"/>
</dbReference>
<name>A0AAD4KYN8_9EURO</name>
<dbReference type="InterPro" id="IPR014752">
    <property type="entry name" value="Arrestin-like_C"/>
</dbReference>
<dbReference type="AlphaFoldDB" id="A0AAD4KYN8"/>
<dbReference type="GO" id="GO:0005829">
    <property type="term" value="C:cytosol"/>
    <property type="evidence" value="ECO:0007669"/>
    <property type="project" value="TreeGrafter"/>
</dbReference>
<sequence length="470" mass="52664">MPFAPSSNSDITVCVSLLEPTIYVTTHSSAPSVLRGRVVLSVSKEVRIRHAVIRFQGAIRSRKVGRRRANDQLIVSQTWPMLGVGSRTYSNTLFSDRNCRAKRRGSTCFASSTTESENHRPNCHEILTPGRYVYGFELTPDQMLPESFDIGGYQLKYHLQALVYRPGIFNRDISQSQEVTVLRCPDEMYQHDTEHISLSRTWNKRIPYQVEVSGKGAPIDGDIPIAITVSCRDIQSIIIQVYLGQKITYSDVKGKEPKLRRKLLMKGKCRDLSAAKFSCVGPSCDVSPFINLEQQGETVKIYTNLPLPDESSRFITMHSDVDCEKLRVTHSLLFIIDVTTPPNEYSPHRPTLCRLTAETAFCIRSPHTQVHNMFVPQYSQNDMGTDGNLTDWARISDTSERLSSHDLATIVTQPPSAIAGNNTQQADSIGTACVSPTYFPPIYRDLSLGAFGERQYTSSFPPPPAYESIM</sequence>
<evidence type="ECO:0000313" key="2">
    <source>
        <dbReference type="EMBL" id="KAH8703064.1"/>
    </source>
</evidence>
<dbReference type="EMBL" id="JAJTJA010000002">
    <property type="protein sequence ID" value="KAH8703064.1"/>
    <property type="molecule type" value="Genomic_DNA"/>
</dbReference>
<evidence type="ECO:0000256" key="1">
    <source>
        <dbReference type="ARBA" id="ARBA00005298"/>
    </source>
</evidence>
<dbReference type="Gene3D" id="2.60.40.640">
    <property type="match status" value="1"/>
</dbReference>
<dbReference type="GO" id="GO:0005886">
    <property type="term" value="C:plasma membrane"/>
    <property type="evidence" value="ECO:0007669"/>
    <property type="project" value="TreeGrafter"/>
</dbReference>
<evidence type="ECO:0000313" key="3">
    <source>
        <dbReference type="Proteomes" id="UP001201262"/>
    </source>
</evidence>
<dbReference type="GO" id="GO:0030674">
    <property type="term" value="F:protein-macromolecule adaptor activity"/>
    <property type="evidence" value="ECO:0007669"/>
    <property type="project" value="TreeGrafter"/>
</dbReference>
<comment type="similarity">
    <text evidence="1">Belongs to the arrestin family.</text>
</comment>
<organism evidence="2 3">
    <name type="scientific">Talaromyces proteolyticus</name>
    <dbReference type="NCBI Taxonomy" id="1131652"/>
    <lineage>
        <taxon>Eukaryota</taxon>
        <taxon>Fungi</taxon>
        <taxon>Dikarya</taxon>
        <taxon>Ascomycota</taxon>
        <taxon>Pezizomycotina</taxon>
        <taxon>Eurotiomycetes</taxon>
        <taxon>Eurotiomycetidae</taxon>
        <taxon>Eurotiales</taxon>
        <taxon>Trichocomaceae</taxon>
        <taxon>Talaromyces</taxon>
        <taxon>Talaromyces sect. Bacilispori</taxon>
    </lineage>
</organism>
<protein>
    <recommendedName>
        <fullName evidence="4">Arrestin C-terminal-like domain-containing protein</fullName>
    </recommendedName>
</protein>
<dbReference type="PANTHER" id="PTHR11188">
    <property type="entry name" value="ARRESTIN DOMAIN CONTAINING PROTEIN"/>
    <property type="match status" value="1"/>
</dbReference>